<accession>A0A444XRS1</accession>
<feature type="transmembrane region" description="Helical" evidence="9">
    <location>
        <begin position="527"/>
        <end position="547"/>
    </location>
</feature>
<organism evidence="11 12">
    <name type="scientific">Arachis hypogaea</name>
    <name type="common">Peanut</name>
    <dbReference type="NCBI Taxonomy" id="3818"/>
    <lineage>
        <taxon>Eukaryota</taxon>
        <taxon>Viridiplantae</taxon>
        <taxon>Streptophyta</taxon>
        <taxon>Embryophyta</taxon>
        <taxon>Tracheophyta</taxon>
        <taxon>Spermatophyta</taxon>
        <taxon>Magnoliopsida</taxon>
        <taxon>eudicotyledons</taxon>
        <taxon>Gunneridae</taxon>
        <taxon>Pentapetalae</taxon>
        <taxon>rosids</taxon>
        <taxon>fabids</taxon>
        <taxon>Fabales</taxon>
        <taxon>Fabaceae</taxon>
        <taxon>Papilionoideae</taxon>
        <taxon>50 kb inversion clade</taxon>
        <taxon>dalbergioids sensu lato</taxon>
        <taxon>Dalbergieae</taxon>
        <taxon>Pterocarpus clade</taxon>
        <taxon>Arachis</taxon>
    </lineage>
</organism>
<keyword evidence="6 8" id="KW-0040">ANK repeat</keyword>
<keyword evidence="4" id="KW-0677">Repeat</keyword>
<feature type="transmembrane region" description="Helical" evidence="9">
    <location>
        <begin position="494"/>
        <end position="515"/>
    </location>
</feature>
<dbReference type="SMART" id="SM00248">
    <property type="entry name" value="ANK"/>
    <property type="match status" value="8"/>
</dbReference>
<dbReference type="STRING" id="3818.A0A444XRS1"/>
<feature type="repeat" description="ANK" evidence="8">
    <location>
        <begin position="148"/>
        <end position="180"/>
    </location>
</feature>
<dbReference type="InterPro" id="IPR002110">
    <property type="entry name" value="Ankyrin_rpt"/>
</dbReference>
<feature type="domain" description="PGG" evidence="10">
    <location>
        <begin position="445"/>
        <end position="554"/>
    </location>
</feature>
<evidence type="ECO:0000256" key="6">
    <source>
        <dbReference type="ARBA" id="ARBA00023043"/>
    </source>
</evidence>
<keyword evidence="7 9" id="KW-0472">Membrane</keyword>
<keyword evidence="5 9" id="KW-1133">Transmembrane helix</keyword>
<dbReference type="InterPro" id="IPR036770">
    <property type="entry name" value="Ankyrin_rpt-contain_sf"/>
</dbReference>
<sequence>MAGSGRRKSIDCTLYNAAIEGNFDAFNDVQNIEHLLTPNNNTILHLHLTSAITIPAQTVSPPQPLFYLLNKRSERSTVSEDFVKKVLDKCGGQVLIANAKGETPLHLAARYGHSGVTKLLIESAKSFHDDIEAGRRAEKELMRAKSKTGDTALHEAVRHNHIEVVDILLNLDKSINNVANNENETPLYIASERKYKRIVDKILVKVESPAYEGPNDRTALHAAVINSDIGMVKDLMKNEHVRSAIKHADGRKGWIPLHYAVKDGNTDMTTLLLNEDRNTDTAYMQDKEGRTAFHIAAYFGHEEIVDTFVKHYQGCSEIVDNKGWNVLHYAVKGGSSHIVAKIMRKLSLSHLYNEKDIYGDTPLHHLASSRIQSRELVYHNRVDRLALNKNDQTALDVAYAIAEDADRVLTKKRLIMQLEKAGGIGSQHLDERDRLGKGTKKLEFTKEAKESHLIVATLIATVTFAAAFTLPGGTEQDGDHKGSPILGHKPSFKAFIVSNTISLVMAASAAFIHLFSPLNKAKWLDYYFSEVAFSFTLVAIATMIVAFGTGTFAVLGSSPVGIAAIIVGLSFFFVFRQVLQMSFGGESFFTFVMNLVNAIIFPFIRFTPRPFGFFILFFKRSDEPRII</sequence>
<evidence type="ECO:0000256" key="8">
    <source>
        <dbReference type="PROSITE-ProRule" id="PRU00023"/>
    </source>
</evidence>
<dbReference type="AlphaFoldDB" id="A0A444XRS1"/>
<dbReference type="SUPFAM" id="SSF48403">
    <property type="entry name" value="Ankyrin repeat"/>
    <property type="match status" value="1"/>
</dbReference>
<keyword evidence="3 9" id="KW-0812">Transmembrane</keyword>
<dbReference type="PANTHER" id="PTHR24186">
    <property type="entry name" value="PROTEIN PHOSPHATASE 1 REGULATORY SUBUNIT"/>
    <property type="match status" value="1"/>
</dbReference>
<dbReference type="GO" id="GO:0005886">
    <property type="term" value="C:plasma membrane"/>
    <property type="evidence" value="ECO:0007669"/>
    <property type="project" value="UniProtKB-SubCell"/>
</dbReference>
<evidence type="ECO:0000313" key="12">
    <source>
        <dbReference type="Proteomes" id="UP000289738"/>
    </source>
</evidence>
<dbReference type="Gene3D" id="1.25.40.20">
    <property type="entry name" value="Ankyrin repeat-containing domain"/>
    <property type="match status" value="2"/>
</dbReference>
<comment type="subcellular location">
    <subcellularLocation>
        <location evidence="2">Cell membrane</location>
        <topology evidence="2">Peripheral membrane protein</topology>
        <orientation evidence="2">Cytoplasmic side</orientation>
    </subcellularLocation>
    <subcellularLocation>
        <location evidence="1">Membrane</location>
        <topology evidence="1">Multi-pass membrane protein</topology>
    </subcellularLocation>
</comment>
<dbReference type="PANTHER" id="PTHR24186:SF36">
    <property type="entry name" value="SERINE_THREONINE-PROTEIN PHOSPHATASE 6 REGULATORY ANKYRIN REPEAT SUBUNIT A-LIKE"/>
    <property type="match status" value="1"/>
</dbReference>
<evidence type="ECO:0000256" key="1">
    <source>
        <dbReference type="ARBA" id="ARBA00004141"/>
    </source>
</evidence>
<keyword evidence="12" id="KW-1185">Reference proteome</keyword>
<dbReference type="InterPro" id="IPR026961">
    <property type="entry name" value="PGG_dom"/>
</dbReference>
<dbReference type="EMBL" id="SDMP01000019">
    <property type="protein sequence ID" value="RYQ92411.1"/>
    <property type="molecule type" value="Genomic_DNA"/>
</dbReference>
<dbReference type="Proteomes" id="UP000289738">
    <property type="component" value="Chromosome B09"/>
</dbReference>
<evidence type="ECO:0000256" key="9">
    <source>
        <dbReference type="SAM" id="Phobius"/>
    </source>
</evidence>
<proteinExistence type="predicted"/>
<feature type="repeat" description="ANK" evidence="8">
    <location>
        <begin position="288"/>
        <end position="311"/>
    </location>
</feature>
<name>A0A444XRS1_ARAHY</name>
<evidence type="ECO:0000256" key="5">
    <source>
        <dbReference type="ARBA" id="ARBA00022989"/>
    </source>
</evidence>
<protein>
    <recommendedName>
        <fullName evidence="10">PGG domain-containing protein</fullName>
    </recommendedName>
</protein>
<dbReference type="Pfam" id="PF12796">
    <property type="entry name" value="Ank_2"/>
    <property type="match status" value="3"/>
</dbReference>
<feature type="repeat" description="ANK" evidence="8">
    <location>
        <begin position="100"/>
        <end position="122"/>
    </location>
</feature>
<evidence type="ECO:0000256" key="7">
    <source>
        <dbReference type="ARBA" id="ARBA00023136"/>
    </source>
</evidence>
<evidence type="ECO:0000256" key="3">
    <source>
        <dbReference type="ARBA" id="ARBA00022692"/>
    </source>
</evidence>
<dbReference type="PROSITE" id="PS50297">
    <property type="entry name" value="ANK_REP_REGION"/>
    <property type="match status" value="4"/>
</dbReference>
<dbReference type="OrthoDB" id="643958at2759"/>
<dbReference type="PROSITE" id="PS50088">
    <property type="entry name" value="ANK_REPEAT"/>
    <property type="match status" value="4"/>
</dbReference>
<evidence type="ECO:0000259" key="10">
    <source>
        <dbReference type="Pfam" id="PF13962"/>
    </source>
</evidence>
<evidence type="ECO:0000313" key="11">
    <source>
        <dbReference type="EMBL" id="RYQ92411.1"/>
    </source>
</evidence>
<feature type="transmembrane region" description="Helical" evidence="9">
    <location>
        <begin position="587"/>
        <end position="604"/>
    </location>
</feature>
<reference evidence="11 12" key="1">
    <citation type="submission" date="2019-01" db="EMBL/GenBank/DDBJ databases">
        <title>Sequencing of cultivated peanut Arachis hypogaea provides insights into genome evolution and oil improvement.</title>
        <authorList>
            <person name="Chen X."/>
        </authorList>
    </citation>
    <scope>NUCLEOTIDE SEQUENCE [LARGE SCALE GENOMIC DNA]</scope>
    <source>
        <strain evidence="12">cv. Fuhuasheng</strain>
        <tissue evidence="11">Leaves</tissue>
    </source>
</reference>
<comment type="caution">
    <text evidence="11">The sequence shown here is derived from an EMBL/GenBank/DDBJ whole genome shotgun (WGS) entry which is preliminary data.</text>
</comment>
<evidence type="ECO:0000256" key="2">
    <source>
        <dbReference type="ARBA" id="ARBA00004413"/>
    </source>
</evidence>
<dbReference type="Pfam" id="PF13962">
    <property type="entry name" value="PGG"/>
    <property type="match status" value="1"/>
</dbReference>
<feature type="transmembrane region" description="Helical" evidence="9">
    <location>
        <begin position="453"/>
        <end position="474"/>
    </location>
</feature>
<feature type="transmembrane region" description="Helical" evidence="9">
    <location>
        <begin position="553"/>
        <end position="575"/>
    </location>
</feature>
<feature type="repeat" description="ANK" evidence="8">
    <location>
        <begin position="252"/>
        <end position="284"/>
    </location>
</feature>
<evidence type="ECO:0000256" key="4">
    <source>
        <dbReference type="ARBA" id="ARBA00022737"/>
    </source>
</evidence>
<gene>
    <name evidence="11" type="ORF">Ahy_B09g098633</name>
</gene>